<proteinExistence type="predicted"/>
<dbReference type="EMBL" id="CACRSJ010000104">
    <property type="protein sequence ID" value="VYS48043.1"/>
    <property type="molecule type" value="Genomic_DNA"/>
</dbReference>
<name>A0A654EFC0_ARATH</name>
<sequence length="93" mass="10145">MSDDLDDTEGESLAVSTPSPTLLNKLFCEQVLVAKGYRFGIGSVHHHFSATLRSSTPCPSRLNHMETEFVEIKNTVSSLDAIVSTLCGKFDTL</sequence>
<accession>A0A654EFC0</accession>
<reference evidence="1 2" key="1">
    <citation type="submission" date="2019-11" db="EMBL/GenBank/DDBJ databases">
        <authorList>
            <person name="Jiao W.-B."/>
            <person name="Schneeberger K."/>
        </authorList>
    </citation>
    <scope>NUCLEOTIDE SEQUENCE [LARGE SCALE GENOMIC DNA]</scope>
    <source>
        <strain evidence="2">cv. An-1</strain>
    </source>
</reference>
<evidence type="ECO:0000313" key="1">
    <source>
        <dbReference type="EMBL" id="VYS48043.1"/>
    </source>
</evidence>
<dbReference type="Proteomes" id="UP000426265">
    <property type="component" value="Unassembled WGS sequence"/>
</dbReference>
<organism evidence="1 2">
    <name type="scientific">Arabidopsis thaliana</name>
    <name type="common">Mouse-ear cress</name>
    <dbReference type="NCBI Taxonomy" id="3702"/>
    <lineage>
        <taxon>Eukaryota</taxon>
        <taxon>Viridiplantae</taxon>
        <taxon>Streptophyta</taxon>
        <taxon>Embryophyta</taxon>
        <taxon>Tracheophyta</taxon>
        <taxon>Spermatophyta</taxon>
        <taxon>Magnoliopsida</taxon>
        <taxon>eudicotyledons</taxon>
        <taxon>Gunneridae</taxon>
        <taxon>Pentapetalae</taxon>
        <taxon>rosids</taxon>
        <taxon>malvids</taxon>
        <taxon>Brassicales</taxon>
        <taxon>Brassicaceae</taxon>
        <taxon>Camelineae</taxon>
        <taxon>Arabidopsis</taxon>
    </lineage>
</organism>
<evidence type="ECO:0000313" key="2">
    <source>
        <dbReference type="Proteomes" id="UP000426265"/>
    </source>
</evidence>
<protein>
    <submittedName>
        <fullName evidence="1">Uncharacterized protein</fullName>
    </submittedName>
</protein>
<dbReference type="AlphaFoldDB" id="A0A654EFC0"/>
<gene>
    <name evidence="1" type="ORF">AN1_LOCUS3527</name>
</gene>